<dbReference type="RefSeq" id="XP_056517003.1">
    <property type="nucleotide sequence ID" value="XM_056670630.1"/>
</dbReference>
<dbReference type="AlphaFoldDB" id="A0A9W9GHQ9"/>
<keyword evidence="3" id="KW-1185">Reference proteome</keyword>
<reference evidence="2" key="1">
    <citation type="submission" date="2022-11" db="EMBL/GenBank/DDBJ databases">
        <authorList>
            <person name="Petersen C."/>
        </authorList>
    </citation>
    <scope>NUCLEOTIDE SEQUENCE</scope>
    <source>
        <strain evidence="2">IBT 22155</strain>
    </source>
</reference>
<feature type="compositionally biased region" description="Basic residues" evidence="1">
    <location>
        <begin position="22"/>
        <end position="34"/>
    </location>
</feature>
<sequence length="362" mass="40583">MSPRDGRERPEGLSKYFERMRNVFRPRSGSKRHSLTPQVTAPPGTPPIPTPAQAASQEPTEAPTPATAQAQGFSVSQPVTITNYSFTQNDKARALFAKYGLTLDPAVWGSPPDHQLKRVAKPIRMRVRRTCHRCETTFGADKLCINCQHTRCTKCPRHPAARTTEGDPSTRKSKAPEISIPQPRMLPRAPYLKIYGDINLPLKMPSYMYGQDHVYKPVRQRIHRFCHLCDSAFTPDQKSCPACSHVCCKKCPRDPAKLDKYPDGYPGDADPPRARPDRTFKKPRRRVHYVCHVCETWYQGGPEPVCRECGQKRCFASIRIPSHKVKPEPDPEVVKILEDRLAGLAISQARAPNPVTEAGACA</sequence>
<feature type="compositionally biased region" description="Low complexity" evidence="1">
    <location>
        <begin position="51"/>
        <end position="71"/>
    </location>
</feature>
<protein>
    <submittedName>
        <fullName evidence="2">Uncharacterized protein</fullName>
    </submittedName>
</protein>
<comment type="caution">
    <text evidence="2">The sequence shown here is derived from an EMBL/GenBank/DDBJ whole genome shotgun (WGS) entry which is preliminary data.</text>
</comment>
<dbReference type="GeneID" id="81409801"/>
<evidence type="ECO:0000313" key="2">
    <source>
        <dbReference type="EMBL" id="KAJ5120499.1"/>
    </source>
</evidence>
<dbReference type="OrthoDB" id="5370011at2759"/>
<name>A0A9W9GHQ9_9EURO</name>
<proteinExistence type="predicted"/>
<organism evidence="2 3">
    <name type="scientific">Penicillium bovifimosum</name>
    <dbReference type="NCBI Taxonomy" id="126998"/>
    <lineage>
        <taxon>Eukaryota</taxon>
        <taxon>Fungi</taxon>
        <taxon>Dikarya</taxon>
        <taxon>Ascomycota</taxon>
        <taxon>Pezizomycotina</taxon>
        <taxon>Eurotiomycetes</taxon>
        <taxon>Eurotiomycetidae</taxon>
        <taxon>Eurotiales</taxon>
        <taxon>Aspergillaceae</taxon>
        <taxon>Penicillium</taxon>
    </lineage>
</organism>
<reference evidence="2" key="2">
    <citation type="journal article" date="2023" name="IMA Fungus">
        <title>Comparative genomic study of the Penicillium genus elucidates a diverse pangenome and 15 lateral gene transfer events.</title>
        <authorList>
            <person name="Petersen C."/>
            <person name="Sorensen T."/>
            <person name="Nielsen M.R."/>
            <person name="Sondergaard T.E."/>
            <person name="Sorensen J.L."/>
            <person name="Fitzpatrick D.A."/>
            <person name="Frisvad J.C."/>
            <person name="Nielsen K.L."/>
        </authorList>
    </citation>
    <scope>NUCLEOTIDE SEQUENCE</scope>
    <source>
        <strain evidence="2">IBT 22155</strain>
    </source>
</reference>
<dbReference type="EMBL" id="JAPQKL010000008">
    <property type="protein sequence ID" value="KAJ5120499.1"/>
    <property type="molecule type" value="Genomic_DNA"/>
</dbReference>
<gene>
    <name evidence="2" type="ORF">N7515_009887</name>
</gene>
<accession>A0A9W9GHQ9</accession>
<evidence type="ECO:0000256" key="1">
    <source>
        <dbReference type="SAM" id="MobiDB-lite"/>
    </source>
</evidence>
<feature type="region of interest" description="Disordered" evidence="1">
    <location>
        <begin position="22"/>
        <end position="71"/>
    </location>
</feature>
<feature type="region of interest" description="Disordered" evidence="1">
    <location>
        <begin position="259"/>
        <end position="279"/>
    </location>
</feature>
<feature type="compositionally biased region" description="Basic and acidic residues" evidence="1">
    <location>
        <begin position="270"/>
        <end position="279"/>
    </location>
</feature>
<evidence type="ECO:0000313" key="3">
    <source>
        <dbReference type="Proteomes" id="UP001149079"/>
    </source>
</evidence>
<feature type="region of interest" description="Disordered" evidence="1">
    <location>
        <begin position="158"/>
        <end position="177"/>
    </location>
</feature>
<dbReference type="Proteomes" id="UP001149079">
    <property type="component" value="Unassembled WGS sequence"/>
</dbReference>